<feature type="domain" description="Myosin motor" evidence="7">
    <location>
        <begin position="1"/>
        <end position="129"/>
    </location>
</feature>
<keyword evidence="1 6" id="KW-0547">Nucleotide-binding</keyword>
<evidence type="ECO:0000313" key="11">
    <source>
        <dbReference type="Proteomes" id="UP000824890"/>
    </source>
</evidence>
<dbReference type="EMBL" id="JAGKQM010000016">
    <property type="protein sequence ID" value="KAH0871931.1"/>
    <property type="molecule type" value="Genomic_DNA"/>
</dbReference>
<keyword evidence="3 6" id="KW-0518">Myosin</keyword>
<dbReference type="PROSITE" id="PS51456">
    <property type="entry name" value="MYOSIN_MOTOR"/>
    <property type="match status" value="1"/>
</dbReference>
<dbReference type="EMBL" id="JAGKQM010000016">
    <property type="protein sequence ID" value="KAH0871902.1"/>
    <property type="molecule type" value="Genomic_DNA"/>
</dbReference>
<name>A0ABQ7X3Z3_BRANA</name>
<dbReference type="Proteomes" id="UP000824890">
    <property type="component" value="Unassembled WGS sequence"/>
</dbReference>
<evidence type="ECO:0000256" key="2">
    <source>
        <dbReference type="ARBA" id="ARBA00022840"/>
    </source>
</evidence>
<gene>
    <name evidence="9" type="ORF">HID58_069264</name>
    <name evidence="10" type="ORF">HID58_069293</name>
    <name evidence="8" type="ORF">HID58_091196</name>
</gene>
<dbReference type="EMBL" id="JAGKQM010001985">
    <property type="protein sequence ID" value="KAH0850674.1"/>
    <property type="molecule type" value="Genomic_DNA"/>
</dbReference>
<keyword evidence="11" id="KW-1185">Reference proteome</keyword>
<keyword evidence="5 6" id="KW-0009">Actin-binding</keyword>
<dbReference type="InterPro" id="IPR001609">
    <property type="entry name" value="Myosin_head_motor_dom-like"/>
</dbReference>
<evidence type="ECO:0000256" key="3">
    <source>
        <dbReference type="ARBA" id="ARBA00023123"/>
    </source>
</evidence>
<protein>
    <recommendedName>
        <fullName evidence="7">Myosin motor domain-containing protein</fullName>
    </recommendedName>
</protein>
<evidence type="ECO:0000256" key="6">
    <source>
        <dbReference type="PROSITE-ProRule" id="PRU00782"/>
    </source>
</evidence>
<sequence length="129" mass="14230">MKEYSTIRAYRSLRYGKPYATYLESLTEIKGTNATILTADGKTIVASISSLYPKNTEAPPAGVDDMTKLAYLHQPEVLHNLACWLSLNEIYAMINEAKSKSILVSGESGAGKTETTKKLMRYLAFMGGR</sequence>
<evidence type="ECO:0000256" key="4">
    <source>
        <dbReference type="ARBA" id="ARBA00023175"/>
    </source>
</evidence>
<dbReference type="Gene3D" id="3.40.850.10">
    <property type="entry name" value="Kinesin motor domain"/>
    <property type="match status" value="2"/>
</dbReference>
<evidence type="ECO:0000256" key="5">
    <source>
        <dbReference type="ARBA" id="ARBA00023203"/>
    </source>
</evidence>
<dbReference type="Pfam" id="PF00063">
    <property type="entry name" value="Myosin_head"/>
    <property type="match status" value="1"/>
</dbReference>
<accession>A0ABQ7X3Z3</accession>
<dbReference type="PANTHER" id="PTHR13140:SF270">
    <property type="entry name" value="MYOSIN-12"/>
    <property type="match status" value="1"/>
</dbReference>
<keyword evidence="4 6" id="KW-0505">Motor protein</keyword>
<evidence type="ECO:0000313" key="10">
    <source>
        <dbReference type="EMBL" id="KAH0871931.1"/>
    </source>
</evidence>
<feature type="binding site" evidence="6">
    <location>
        <begin position="106"/>
        <end position="113"/>
    </location>
    <ligand>
        <name>ATP</name>
        <dbReference type="ChEBI" id="CHEBI:30616"/>
    </ligand>
</feature>
<dbReference type="SUPFAM" id="SSF52540">
    <property type="entry name" value="P-loop containing nucleoside triphosphate hydrolases"/>
    <property type="match status" value="1"/>
</dbReference>
<reference evidence="8 11" key="1">
    <citation type="submission" date="2021-05" db="EMBL/GenBank/DDBJ databases">
        <title>Genome Assembly of Synthetic Allotetraploid Brassica napus Reveals Homoeologous Exchanges between Subgenomes.</title>
        <authorList>
            <person name="Davis J.T."/>
        </authorList>
    </citation>
    <scope>NUCLEOTIDE SEQUENCE [LARGE SCALE GENOMIC DNA]</scope>
    <source>
        <strain evidence="11">cv. Da-Ae</strain>
        <tissue evidence="8">Seedling</tissue>
    </source>
</reference>
<comment type="caution">
    <text evidence="6">Lacks conserved residue(s) required for the propagation of feature annotation.</text>
</comment>
<organism evidence="8 11">
    <name type="scientific">Brassica napus</name>
    <name type="common">Rape</name>
    <dbReference type="NCBI Taxonomy" id="3708"/>
    <lineage>
        <taxon>Eukaryota</taxon>
        <taxon>Viridiplantae</taxon>
        <taxon>Streptophyta</taxon>
        <taxon>Embryophyta</taxon>
        <taxon>Tracheophyta</taxon>
        <taxon>Spermatophyta</taxon>
        <taxon>Magnoliopsida</taxon>
        <taxon>eudicotyledons</taxon>
        <taxon>Gunneridae</taxon>
        <taxon>Pentapetalae</taxon>
        <taxon>rosids</taxon>
        <taxon>malvids</taxon>
        <taxon>Brassicales</taxon>
        <taxon>Brassicaceae</taxon>
        <taxon>Brassiceae</taxon>
        <taxon>Brassica</taxon>
    </lineage>
</organism>
<evidence type="ECO:0000256" key="1">
    <source>
        <dbReference type="ARBA" id="ARBA00022741"/>
    </source>
</evidence>
<keyword evidence="2 6" id="KW-0067">ATP-binding</keyword>
<comment type="similarity">
    <text evidence="6">Belongs to the TRAFAC class myosin-kinesin ATPase superfamily. Myosin family.</text>
</comment>
<dbReference type="InterPro" id="IPR036961">
    <property type="entry name" value="Kinesin_motor_dom_sf"/>
</dbReference>
<evidence type="ECO:0000313" key="8">
    <source>
        <dbReference type="EMBL" id="KAH0850674.1"/>
    </source>
</evidence>
<evidence type="ECO:0000259" key="7">
    <source>
        <dbReference type="PROSITE" id="PS51456"/>
    </source>
</evidence>
<evidence type="ECO:0000313" key="9">
    <source>
        <dbReference type="EMBL" id="KAH0871902.1"/>
    </source>
</evidence>
<dbReference type="InterPro" id="IPR027417">
    <property type="entry name" value="P-loop_NTPase"/>
</dbReference>
<proteinExistence type="inferred from homology"/>
<comment type="caution">
    <text evidence="8">The sequence shown here is derived from an EMBL/GenBank/DDBJ whole genome shotgun (WGS) entry which is preliminary data.</text>
</comment>
<dbReference type="PANTHER" id="PTHR13140">
    <property type="entry name" value="MYOSIN"/>
    <property type="match status" value="1"/>
</dbReference>